<reference evidence="1" key="1">
    <citation type="journal article" date="2015" name="Nature">
        <title>Complex archaea that bridge the gap between prokaryotes and eukaryotes.</title>
        <authorList>
            <person name="Spang A."/>
            <person name="Saw J.H."/>
            <person name="Jorgensen S.L."/>
            <person name="Zaremba-Niedzwiedzka K."/>
            <person name="Martijn J."/>
            <person name="Lind A.E."/>
            <person name="van Eijk R."/>
            <person name="Schleper C."/>
            <person name="Guy L."/>
            <person name="Ettema T.J."/>
        </authorList>
    </citation>
    <scope>NUCLEOTIDE SEQUENCE</scope>
</reference>
<protein>
    <submittedName>
        <fullName evidence="1">Uncharacterized protein</fullName>
    </submittedName>
</protein>
<name>A0A0F9WLW5_9ZZZZ</name>
<dbReference type="EMBL" id="LAZR01000244">
    <property type="protein sequence ID" value="KKN79573.1"/>
    <property type="molecule type" value="Genomic_DNA"/>
</dbReference>
<comment type="caution">
    <text evidence="1">The sequence shown here is derived from an EMBL/GenBank/DDBJ whole genome shotgun (WGS) entry which is preliminary data.</text>
</comment>
<accession>A0A0F9WLW5</accession>
<evidence type="ECO:0000313" key="1">
    <source>
        <dbReference type="EMBL" id="KKN79573.1"/>
    </source>
</evidence>
<organism evidence="1">
    <name type="scientific">marine sediment metagenome</name>
    <dbReference type="NCBI Taxonomy" id="412755"/>
    <lineage>
        <taxon>unclassified sequences</taxon>
        <taxon>metagenomes</taxon>
        <taxon>ecological metagenomes</taxon>
    </lineage>
</organism>
<gene>
    <name evidence="1" type="ORF">LCGC14_0337770</name>
</gene>
<sequence length="241" mass="25284">MAFEYVGNLGGGGPYIIKTQVDDTLVAGQWVVAVDGAGSNHGAVSDPSAADGLKDCIGVTTEAATVSTVKASSGVEVEVILNAPGSIWRAPFSGATTIGTNPTVFINDTQDTNALTVTHDQTGYTADYGNGYASLYCRTGANAGQIRKISDGTTTTFVVVLPFDSTIEVNDTFVHLHTALPLSVSKIKLTTDFQALNNVANDDITSYGDEVIVLWYDGLEIAGQERVAFTMSTAMDQLTIT</sequence>
<proteinExistence type="predicted"/>
<dbReference type="AlphaFoldDB" id="A0A0F9WLW5"/>